<dbReference type="SUPFAM" id="SSF48452">
    <property type="entry name" value="TPR-like"/>
    <property type="match status" value="1"/>
</dbReference>
<dbReference type="PANTHER" id="PTHR37038:SF14">
    <property type="entry name" value="TRANSCRIPTIONAL ACTIVATOR"/>
    <property type="match status" value="1"/>
</dbReference>
<gene>
    <name evidence="2" type="ORF">LBUCD034_2018</name>
</gene>
<dbReference type="InterPro" id="IPR001387">
    <property type="entry name" value="Cro/C1-type_HTH"/>
</dbReference>
<dbReference type="InterPro" id="IPR010982">
    <property type="entry name" value="Lambda_DNA-bd_dom_sf"/>
</dbReference>
<protein>
    <submittedName>
        <fullName evidence="2">XRE family transcriptional regulator</fullName>
    </submittedName>
</protein>
<dbReference type="Proteomes" id="UP000007332">
    <property type="component" value="Chromosome"/>
</dbReference>
<dbReference type="GO" id="GO:0003677">
    <property type="term" value="F:DNA binding"/>
    <property type="evidence" value="ECO:0007669"/>
    <property type="project" value="InterPro"/>
</dbReference>
<dbReference type="RefSeq" id="WP_014940507.1">
    <property type="nucleotide sequence ID" value="NC_018610.1"/>
</dbReference>
<dbReference type="STRING" id="1071400.LBUCD034_2018"/>
<reference evidence="2 3" key="1">
    <citation type="journal article" date="2012" name="J. Biotechnol.">
        <title>Insights into the completely annotated genome of Lactobacillus buchneri CD034, a strain isolated from stable grass silage.</title>
        <authorList>
            <person name="Heinl S."/>
            <person name="Wibberg D."/>
            <person name="Eikmeyer F."/>
            <person name="Szczepanowski R."/>
            <person name="Blom J."/>
            <person name="Linke B."/>
            <person name="Goesmann A."/>
            <person name="Grabherr R."/>
            <person name="Schwab H."/>
            <person name="Puhler A."/>
            <person name="Schluter A."/>
        </authorList>
    </citation>
    <scope>NUCLEOTIDE SEQUENCE [LARGE SCALE GENOMIC DNA]</scope>
    <source>
        <strain evidence="2 3">CD034</strain>
    </source>
</reference>
<dbReference type="HOGENOM" id="CLU_053304_1_0_9"/>
<sequence>MEIGTILKQTRKRQGLSQKELSDGICAQSMLSAVENNQYTPNAQLLIKLCQRLSVSLDQFSLADNFDISPRNTFNQTVEKLCNNHNYLKLKSFLSENSTLEQIETPQQTQAYYYYLGVSQFHTDKKLDDAQNNLEMSVNIAEEKNSLSVLTRLGLITLAILKSKNHLQSSATKLIQRAMQNIGNIKYEENINVIFYLAAFIDYQSGNNAMAVKQVESAITFITNHNSHYMLANCYYLIAQIAKNSGDKDQMLESLQRQKFLTELFHEKVYDKF</sequence>
<dbReference type="EMBL" id="CP003043">
    <property type="protein sequence ID" value="AFS01004.1"/>
    <property type="molecule type" value="Genomic_DNA"/>
</dbReference>
<evidence type="ECO:0000259" key="1">
    <source>
        <dbReference type="PROSITE" id="PS50943"/>
    </source>
</evidence>
<name>J9W3U7_LENBU</name>
<dbReference type="Gene3D" id="1.25.40.10">
    <property type="entry name" value="Tetratricopeptide repeat domain"/>
    <property type="match status" value="1"/>
</dbReference>
<evidence type="ECO:0000313" key="3">
    <source>
        <dbReference type="Proteomes" id="UP000007332"/>
    </source>
</evidence>
<dbReference type="PATRIC" id="fig|1071400.3.peg.1934"/>
<dbReference type="InterPro" id="IPR053163">
    <property type="entry name" value="HTH-type_regulator_Rgg"/>
</dbReference>
<keyword evidence="3" id="KW-1185">Reference proteome</keyword>
<dbReference type="PANTHER" id="PTHR37038">
    <property type="entry name" value="TRANSCRIPTIONAL REGULATOR-RELATED"/>
    <property type="match status" value="1"/>
</dbReference>
<proteinExistence type="predicted"/>
<dbReference type="OrthoDB" id="1150409at2"/>
<dbReference type="AlphaFoldDB" id="J9W3U7"/>
<dbReference type="CDD" id="cd00093">
    <property type="entry name" value="HTH_XRE"/>
    <property type="match status" value="1"/>
</dbReference>
<dbReference type="SMART" id="SM00530">
    <property type="entry name" value="HTH_XRE"/>
    <property type="match status" value="1"/>
</dbReference>
<dbReference type="Pfam" id="PF01381">
    <property type="entry name" value="HTH_3"/>
    <property type="match status" value="1"/>
</dbReference>
<accession>J9W3U7</accession>
<dbReference type="PROSITE" id="PS50943">
    <property type="entry name" value="HTH_CROC1"/>
    <property type="match status" value="1"/>
</dbReference>
<feature type="domain" description="HTH cro/C1-type" evidence="1">
    <location>
        <begin position="7"/>
        <end position="60"/>
    </location>
</feature>
<dbReference type="InterPro" id="IPR011990">
    <property type="entry name" value="TPR-like_helical_dom_sf"/>
</dbReference>
<dbReference type="KEGG" id="lbn:LBUCD034_2018"/>
<evidence type="ECO:0000313" key="2">
    <source>
        <dbReference type="EMBL" id="AFS01004.1"/>
    </source>
</evidence>
<dbReference type="eggNOG" id="COG1396">
    <property type="taxonomic scope" value="Bacteria"/>
</dbReference>
<dbReference type="SUPFAM" id="SSF47413">
    <property type="entry name" value="lambda repressor-like DNA-binding domains"/>
    <property type="match status" value="1"/>
</dbReference>
<organism evidence="2 3">
    <name type="scientific">Lentilactobacillus buchneri subsp. silagei CD034</name>
    <dbReference type="NCBI Taxonomy" id="1071400"/>
    <lineage>
        <taxon>Bacteria</taxon>
        <taxon>Bacillati</taxon>
        <taxon>Bacillota</taxon>
        <taxon>Bacilli</taxon>
        <taxon>Lactobacillales</taxon>
        <taxon>Lactobacillaceae</taxon>
        <taxon>Lentilactobacillus</taxon>
        <taxon>Lentilactobacillus buchneri subsp. silagei</taxon>
    </lineage>
</organism>